<dbReference type="InterPro" id="IPR006827">
    <property type="entry name" value="Lant_deHydtase_N"/>
</dbReference>
<proteinExistence type="predicted"/>
<feature type="domain" description="Thiopeptide-type bacteriocin biosynthesis" evidence="2">
    <location>
        <begin position="772"/>
        <end position="1040"/>
    </location>
</feature>
<evidence type="ECO:0000259" key="1">
    <source>
        <dbReference type="Pfam" id="PF04738"/>
    </source>
</evidence>
<organism evidence="3 4">
    <name type="scientific">Fibrisoma limi BUZ 3</name>
    <dbReference type="NCBI Taxonomy" id="1185876"/>
    <lineage>
        <taxon>Bacteria</taxon>
        <taxon>Pseudomonadati</taxon>
        <taxon>Bacteroidota</taxon>
        <taxon>Cytophagia</taxon>
        <taxon>Cytophagales</taxon>
        <taxon>Spirosomataceae</taxon>
        <taxon>Fibrisoma</taxon>
    </lineage>
</organism>
<dbReference type="STRING" id="1185876.BN8_00068"/>
<dbReference type="OrthoDB" id="1273722at2"/>
<comment type="caution">
    <text evidence="3">The sequence shown here is derived from an EMBL/GenBank/DDBJ whole genome shotgun (WGS) entry which is preliminary data.</text>
</comment>
<dbReference type="eggNOG" id="ENOG502Z81U">
    <property type="taxonomic scope" value="Bacteria"/>
</dbReference>
<evidence type="ECO:0000313" key="4">
    <source>
        <dbReference type="Proteomes" id="UP000009309"/>
    </source>
</evidence>
<dbReference type="Pfam" id="PF04738">
    <property type="entry name" value="Lant_dehydr_N"/>
    <property type="match status" value="1"/>
</dbReference>
<dbReference type="EMBL" id="CAIT01000003">
    <property type="protein sequence ID" value="CCH51156.1"/>
    <property type="molecule type" value="Genomic_DNA"/>
</dbReference>
<dbReference type="Pfam" id="PF14028">
    <property type="entry name" value="Lant_dehydr_C"/>
    <property type="match status" value="1"/>
</dbReference>
<keyword evidence="4" id="KW-1185">Reference proteome</keyword>
<dbReference type="InterPro" id="IPR023809">
    <property type="entry name" value="Thiopep_bacteriocin_synth_dom"/>
</dbReference>
<evidence type="ECO:0000313" key="3">
    <source>
        <dbReference type="EMBL" id="CCH51156.1"/>
    </source>
</evidence>
<accession>I2GB82</accession>
<sequence>MPTSSFSTAFVRLPIAGYAAISNLDWSTLAAQIRRPEFLEALYIASPSLYDEAIKLNITGEPDEKTKRVLYALIKYLSRYATRCTPFGLFGGFATLPIGSGPTTVQTQTSDSLKKVVRLDMNFLCALAQNLEKHPGVKPYLRFTPNTSLYSVNGQYRYVNYAYNEAGMRVHDLTSADQNEYLDAILTRARYGASPAELADVITSDEVSVEEAQAFVDQVVDTQLLVSELEPALTGDDFLVQIIQTLEGVCAQHATYSLRFIVTLLTDVKADLKQMEQASDVTSTEQYEAIAGKLSQLDVPFDRKALFQIDTFLPNTTGQLNKGLINKLVAKMPILMKLSPSGDPTLAEFQNKFYEKYEEEEVPLVIALDPEIGIGYPAGQAKADVSPLVDGVWPGATTDGGKAFTVPKEHTYLLQKVAEAQLSGAYEITISEDDLRHIEPSQTQLPMTNTALFSVIRETGGEKVLINSFGGATGTYLLGRFGHTDPSVLQLLREISQAEAEAADSVILADVVHLPEARTGNIIIRPQLNAYQIPYLGKASVDQDHEIRVTDLMLSVRGNQLRLRSKSLNKYVIPRLANAHNYAHPDSLDIYHFLCALQNQQIRYSMSAFTGSFSNLFLFTPRIVLDNLILSEAQWSLKQEHLKSLVAAFKANNWSVLKAAIDQWRAQYRIPRFICVADGDNDLYVDLDNQLLAETFVQEIKSREKVTIIEFLHNADNAVVRSPENWHTNQFVVAFRNVPDSANTPVVRKPVPVASQTVQPARARKFFTGSEWLYYKVYTGVKMADWLLADVLLPLTDRLKANGWIDKFFFIRYADPNGHFRIRFHVNDPQFIGEVVRELHEALAPYVENRTVTAVLNDTYNRELERYGRHSIEAVEDYFHIDSEIILRFLSLIEGIEGEECRWRFGMKLTDDLLTLFGFDLKHRLDLAERQATYFGKEFGYNPSQKKQLDGRYKEIEPAITELLAQTNEEHRFFYELAQQRTDRLQLVAQYIQTLREQDLLVMPLEDLLTSLIHMSTNRLFRSRQRFVEYSIYYHLHKYYRAVYGRTVLAKKQQPALTEAA</sequence>
<dbReference type="RefSeq" id="WP_009279746.1">
    <property type="nucleotide sequence ID" value="NZ_CAIT01000003.1"/>
</dbReference>
<name>I2GB82_9BACT</name>
<evidence type="ECO:0000259" key="2">
    <source>
        <dbReference type="Pfam" id="PF14028"/>
    </source>
</evidence>
<dbReference type="Proteomes" id="UP000009309">
    <property type="component" value="Unassembled WGS sequence"/>
</dbReference>
<gene>
    <name evidence="3" type="ORF">BN8_00068</name>
</gene>
<protein>
    <submittedName>
        <fullName evidence="3">Subtilin biosynthesis protein spaB</fullName>
    </submittedName>
</protein>
<dbReference type="NCBIfam" id="TIGR03891">
    <property type="entry name" value="thiopep_ocin"/>
    <property type="match status" value="1"/>
</dbReference>
<reference evidence="3 4" key="1">
    <citation type="journal article" date="2012" name="J. Bacteriol.">
        <title>Genome Sequence of the Filamentous Bacterium Fibrisoma limi BUZ 3T.</title>
        <authorList>
            <person name="Filippini M."/>
            <person name="Qi W."/>
            <person name="Jaenicke S."/>
            <person name="Goesmann A."/>
            <person name="Smits T.H."/>
            <person name="Bagheri H.C."/>
        </authorList>
    </citation>
    <scope>NUCLEOTIDE SEQUENCE [LARGE SCALE GENOMIC DNA]</scope>
    <source>
        <strain evidence="4">BUZ 3T</strain>
    </source>
</reference>
<dbReference type="AlphaFoldDB" id="I2GB82"/>
<feature type="domain" description="Lantibiotic dehydratase N-terminal" evidence="1">
    <location>
        <begin position="34"/>
        <end position="693"/>
    </location>
</feature>